<evidence type="ECO:0000256" key="3">
    <source>
        <dbReference type="SAM" id="Coils"/>
    </source>
</evidence>
<organism evidence="6 7">
    <name type="scientific">Macaca mulatta</name>
    <name type="common">Rhesus macaque</name>
    <dbReference type="NCBI Taxonomy" id="9544"/>
    <lineage>
        <taxon>Eukaryota</taxon>
        <taxon>Metazoa</taxon>
        <taxon>Chordata</taxon>
        <taxon>Craniata</taxon>
        <taxon>Vertebrata</taxon>
        <taxon>Euteleostomi</taxon>
        <taxon>Mammalia</taxon>
        <taxon>Eutheria</taxon>
        <taxon>Euarchontoglires</taxon>
        <taxon>Primates</taxon>
        <taxon>Haplorrhini</taxon>
        <taxon>Catarrhini</taxon>
        <taxon>Cercopithecidae</taxon>
        <taxon>Cercopithecinae</taxon>
        <taxon>Macaca</taxon>
    </lineage>
</organism>
<dbReference type="PaxDb" id="9544-ENSMMUP00000027268"/>
<dbReference type="Proteomes" id="UP000006718">
    <property type="component" value="Chromosome 1"/>
</dbReference>
<dbReference type="PROSITE" id="PS51316">
    <property type="entry name" value="ODV"/>
    <property type="match status" value="2"/>
</dbReference>
<dbReference type="KEGG" id="mcc:717236"/>
<dbReference type="InterPro" id="IPR010630">
    <property type="entry name" value="Olduvai_dom"/>
</dbReference>
<gene>
    <name evidence="6" type="primary">LOC717236</name>
</gene>
<sequence length="501" mass="56338">MCLRFFSPVPGSTSSATNVSMVVSAGPWSSEKAEMNILEINEKLRPQLAEKKQQFKNIKEKFLVTQVACFLASRQNKYKYEECKDLIQSMLRDELQVKEEKLVEQLGQAEELRQYKVLVHSQSRELARLREKLREGRDASRSLNQHLQALLPLDEPDNSQGQDLREQLAEGCRLTENLIHKLSAENDEDVDDDVYVEEAEKVRESCAPRKVQKAEEKEFPEDLLEECALICSNSHGPSDSSQPHRKTKITFEEDQVDSALVVDSEPSHDEAEEALNILPEIEKDQEEEEDQDSPCPRLSPELPEVEEQDVPQDSLDEIYLTPSLPHDLSDCQQPYSSTLCSLEDQLACSALDVASHTQAACPYGPWSRDLSHHLSEVQASQAQLEPRTLVPNCLRPQLDQGFDCGYGLARRGVSSATCSFTANADAGKQWPFQELGLELSLGMKNPPQLEGDALEGSADNTHEHQVIGHIHAASVLKPKMIKRKLLFSKWRLACRFPGLQA</sequence>
<protein>
    <recommendedName>
        <fullName evidence="5">Olduvai domain-containing protein</fullName>
    </recommendedName>
</protein>
<dbReference type="OMA" id="PYSSTLC"/>
<evidence type="ECO:0000256" key="4">
    <source>
        <dbReference type="SAM" id="MobiDB-lite"/>
    </source>
</evidence>
<dbReference type="PANTHER" id="PTHR14199">
    <property type="entry name" value="NEUROBLASTOMA BREAKPOINT FAMILY MEMBER 6-LIKE PROTEIN"/>
    <property type="match status" value="1"/>
</dbReference>
<evidence type="ECO:0000313" key="6">
    <source>
        <dbReference type="Ensembl" id="ENSMMUP00000024881.4"/>
    </source>
</evidence>
<dbReference type="SMART" id="SM01148">
    <property type="entry name" value="DUF1220"/>
    <property type="match status" value="2"/>
</dbReference>
<feature type="region of interest" description="Disordered" evidence="4">
    <location>
        <begin position="282"/>
        <end position="309"/>
    </location>
</feature>
<dbReference type="InParanoid" id="F6ZZL3"/>
<dbReference type="GeneTree" id="ENSGT00420000029746"/>
<dbReference type="VEuPathDB" id="HostDB:ENSMMUG00000042487"/>
<reference evidence="6" key="2">
    <citation type="submission" date="2019-01" db="EMBL/GenBank/DDBJ databases">
        <authorList>
            <person name="Graves T."/>
            <person name="Eichler E.E."/>
            <person name="Wilson R.K."/>
        </authorList>
    </citation>
    <scope>NUCLEOTIDE SEQUENCE [LARGE SCALE GENOMIC DNA]</scope>
    <source>
        <strain evidence="6">17573</strain>
    </source>
</reference>
<dbReference type="RefSeq" id="XP_015007831.2">
    <property type="nucleotide sequence ID" value="XM_015152345.2"/>
</dbReference>
<proteinExistence type="inferred from homology"/>
<feature type="domain" description="Olduvai" evidence="5">
    <location>
        <begin position="299"/>
        <end position="383"/>
    </location>
</feature>
<dbReference type="Ensembl" id="ENSMMUT00000026587.4">
    <property type="protein sequence ID" value="ENSMMUP00000024881.4"/>
    <property type="gene ID" value="ENSMMUG00000042487.2"/>
</dbReference>
<evidence type="ECO:0000259" key="5">
    <source>
        <dbReference type="PROSITE" id="PS51316"/>
    </source>
</evidence>
<name>F6ZZL3_MACMU</name>
<feature type="domain" description="Olduvai" evidence="5">
    <location>
        <begin position="185"/>
        <end position="296"/>
    </location>
</feature>
<reference evidence="6" key="4">
    <citation type="submission" date="2025-09" db="UniProtKB">
        <authorList>
            <consortium name="Ensembl"/>
        </authorList>
    </citation>
    <scope>IDENTIFICATION</scope>
    <source>
        <strain evidence="6">17573</strain>
    </source>
</reference>
<keyword evidence="1 3" id="KW-0175">Coiled coil</keyword>
<evidence type="ECO:0000313" key="7">
    <source>
        <dbReference type="Proteomes" id="UP000006718"/>
    </source>
</evidence>
<dbReference type="AlphaFoldDB" id="F6ZZL3"/>
<dbReference type="OrthoDB" id="9535081at2759"/>
<dbReference type="SMR" id="F6ZZL3"/>
<reference evidence="6" key="3">
    <citation type="submission" date="2025-08" db="UniProtKB">
        <authorList>
            <consortium name="Ensembl"/>
        </authorList>
    </citation>
    <scope>IDENTIFICATION</scope>
    <source>
        <strain evidence="6">17573</strain>
    </source>
</reference>
<dbReference type="GeneID" id="717236"/>
<comment type="similarity">
    <text evidence="2">Belongs to the NBPF family.</text>
</comment>
<evidence type="ECO:0000256" key="1">
    <source>
        <dbReference type="ARBA" id="ARBA00023054"/>
    </source>
</evidence>
<accession>F6ZZL3</accession>
<dbReference type="PANTHER" id="PTHR14199:SF45">
    <property type="entry name" value="NEUROBLASTOMA BREAKPOINT FAMILY MEMBER 3"/>
    <property type="match status" value="1"/>
</dbReference>
<evidence type="ECO:0000256" key="2">
    <source>
        <dbReference type="ARBA" id="ARBA00038417"/>
    </source>
</evidence>
<dbReference type="InterPro" id="IPR055306">
    <property type="entry name" value="NBPF"/>
</dbReference>
<dbReference type="STRING" id="9544.ENSMMUP00000024881"/>
<feature type="coiled-coil region" evidence="3">
    <location>
        <begin position="92"/>
        <end position="139"/>
    </location>
</feature>
<keyword evidence="7" id="KW-1185">Reference proteome</keyword>
<dbReference type="Pfam" id="PF06758">
    <property type="entry name" value="Olduvai"/>
    <property type="match status" value="2"/>
</dbReference>
<feature type="compositionally biased region" description="Acidic residues" evidence="4">
    <location>
        <begin position="283"/>
        <end position="292"/>
    </location>
</feature>
<reference evidence="7" key="1">
    <citation type="journal article" date="2007" name="Science">
        <title>Evolutionary and biomedical insights from the rhesus macaque genome.</title>
        <authorList>
            <person name="Gibbs R.A."/>
            <person name="Rogers J."/>
            <person name="Katze M.G."/>
            <person name="Bumgarner R."/>
            <person name="Weinstock G.M."/>
            <person name="Mardis E.R."/>
            <person name="Remington K.A."/>
            <person name="Strausberg R.L."/>
            <person name="Venter J.C."/>
            <person name="Wilson R.K."/>
            <person name="Batzer M.A."/>
            <person name="Bustamante C.D."/>
            <person name="Eichler E.E."/>
            <person name="Hahn M.W."/>
            <person name="Hardison R.C."/>
            <person name="Makova K.D."/>
            <person name="Miller W."/>
            <person name="Milosavljevic A."/>
            <person name="Palermo R.E."/>
            <person name="Siepel A."/>
            <person name="Sikela J.M."/>
            <person name="Attaway T."/>
            <person name="Bell S."/>
            <person name="Bernard K.E."/>
            <person name="Buhay C.J."/>
            <person name="Chandrabose M.N."/>
            <person name="Dao M."/>
            <person name="Davis C."/>
            <person name="Delehaunty K.D."/>
            <person name="Ding Y."/>
            <person name="Dinh H.H."/>
            <person name="Dugan-Rocha S."/>
            <person name="Fulton L.A."/>
            <person name="Gabisi R.A."/>
            <person name="Garner T.T."/>
            <person name="Godfrey J."/>
            <person name="Hawes A.C."/>
            <person name="Hernandez J."/>
            <person name="Hines S."/>
            <person name="Holder M."/>
            <person name="Hume J."/>
            <person name="Jhangiani S.N."/>
            <person name="Joshi V."/>
            <person name="Khan Z.M."/>
            <person name="Kirkness E.F."/>
            <person name="Cree A."/>
            <person name="Fowler R.G."/>
            <person name="Lee S."/>
            <person name="Lewis L.R."/>
            <person name="Li Z."/>
            <person name="Liu Y.-S."/>
            <person name="Moore S.M."/>
            <person name="Muzny D."/>
            <person name="Nazareth L.V."/>
            <person name="Ngo D.N."/>
            <person name="Okwuonu G.O."/>
            <person name="Pai G."/>
            <person name="Parker D."/>
            <person name="Paul H.A."/>
            <person name="Pfannkoch C."/>
            <person name="Pohl C.S."/>
            <person name="Rogers Y.-H.C."/>
            <person name="Ruiz S.J."/>
            <person name="Sabo A."/>
            <person name="Santibanez J."/>
            <person name="Schneider B.W."/>
            <person name="Smith S.M."/>
            <person name="Sodergren E."/>
            <person name="Svatek A.F."/>
            <person name="Utterback T.R."/>
            <person name="Vattathil S."/>
            <person name="Warren W."/>
            <person name="White C.S."/>
            <person name="Chinwalla A.T."/>
            <person name="Feng Y."/>
            <person name="Halpern A.L."/>
            <person name="Hillier L.W."/>
            <person name="Huang X."/>
            <person name="Minx P."/>
            <person name="Nelson J.O."/>
            <person name="Pepin K.H."/>
            <person name="Qin X."/>
            <person name="Sutton G.G."/>
            <person name="Venter E."/>
            <person name="Walenz B.P."/>
            <person name="Wallis J.W."/>
            <person name="Worley K.C."/>
            <person name="Yang S.-P."/>
            <person name="Jones S.M."/>
            <person name="Marra M.A."/>
            <person name="Rocchi M."/>
            <person name="Schein J.E."/>
            <person name="Baertsch R."/>
            <person name="Clarke L."/>
            <person name="Csuros M."/>
            <person name="Glasscock J."/>
            <person name="Harris R.A."/>
            <person name="Havlak P."/>
            <person name="Jackson A.R."/>
            <person name="Jiang H."/>
            <person name="Liu Y."/>
            <person name="Messina D.N."/>
            <person name="Shen Y."/>
            <person name="Song H.X.-Z."/>
            <person name="Wylie T."/>
            <person name="Zhang L."/>
            <person name="Birney E."/>
            <person name="Han K."/>
            <person name="Konkel M.K."/>
            <person name="Lee J."/>
            <person name="Smit A.F.A."/>
            <person name="Ullmer B."/>
            <person name="Wang H."/>
            <person name="Xing J."/>
            <person name="Burhans R."/>
            <person name="Cheng Z."/>
            <person name="Karro J.E."/>
            <person name="Ma J."/>
            <person name="Raney B."/>
            <person name="She X."/>
            <person name="Cox M.J."/>
            <person name="Demuth J.P."/>
            <person name="Dumas L.J."/>
            <person name="Han S.-G."/>
            <person name="Hopkins J."/>
            <person name="Karimpour-Fard A."/>
            <person name="Kim Y.H."/>
            <person name="Pollack J.R."/>
            <person name="Vinar T."/>
            <person name="Addo-Quaye C."/>
            <person name="Degenhardt J."/>
            <person name="Denby A."/>
            <person name="Hubisz M.J."/>
            <person name="Indap A."/>
            <person name="Kosiol C."/>
            <person name="Lahn B.T."/>
            <person name="Lawson H.A."/>
            <person name="Marklein A."/>
            <person name="Nielsen R."/>
            <person name="Vallender E.J."/>
            <person name="Clark A.G."/>
            <person name="Ferguson B."/>
            <person name="Hernandez R.D."/>
            <person name="Hirani K."/>
            <person name="Kehrer-Sawatzki H."/>
            <person name="Kolb J."/>
            <person name="Patil S."/>
            <person name="Pu L.-L."/>
            <person name="Ren Y."/>
            <person name="Smith D.G."/>
            <person name="Wheeler D.A."/>
            <person name="Schenck I."/>
            <person name="Ball E.V."/>
            <person name="Chen R."/>
            <person name="Cooper D.N."/>
            <person name="Giardine B."/>
            <person name="Hsu F."/>
            <person name="Kent W.J."/>
            <person name="Lesk A."/>
            <person name="Nelson D.L."/>
            <person name="O'brien W.E."/>
            <person name="Pruefer K."/>
            <person name="Stenson P.D."/>
            <person name="Wallace J.C."/>
            <person name="Ke H."/>
            <person name="Liu X.-M."/>
            <person name="Wang P."/>
            <person name="Xiang A.P."/>
            <person name="Yang F."/>
            <person name="Barber G.P."/>
            <person name="Haussler D."/>
            <person name="Karolchik D."/>
            <person name="Kern A.D."/>
            <person name="Kuhn R.M."/>
            <person name="Smith K.E."/>
            <person name="Zwieg A.S."/>
        </authorList>
    </citation>
    <scope>NUCLEOTIDE SEQUENCE [LARGE SCALE GENOMIC DNA]</scope>
    <source>
        <strain evidence="7">17573</strain>
    </source>
</reference>
<dbReference type="Bgee" id="ENSMMUG00000042487">
    <property type="expression patterns" value="Expressed in spermatid and 6 other cell types or tissues"/>
</dbReference>